<reference evidence="1 2" key="7">
    <citation type="journal article" date="1993" name="J. Gen. Virol.">
        <title>Identification of the gene encoding the major capsid protein of insect iridescent virus type 6 by polymerase chain reaction.</title>
        <authorList>
            <person name="Stohwasser R."/>
            <person name="Raab K."/>
            <person name="Schnitzler P."/>
            <person name="Janssen W."/>
            <person name="Darai G."/>
        </authorList>
    </citation>
    <scope>NUCLEOTIDE SEQUENCE [LARGE SCALE GENOMIC DNA]</scope>
</reference>
<organismHost>
    <name type="scientific">Chilo suppressalis</name>
    <name type="common">Asiatic rice borer moth</name>
    <dbReference type="NCBI Taxonomy" id="168631"/>
</organismHost>
<dbReference type="RefSeq" id="NP_149670.1">
    <property type="nucleotide sequence ID" value="NC_003038.1"/>
</dbReference>
<evidence type="ECO:0000313" key="2">
    <source>
        <dbReference type="Proteomes" id="UP000001359"/>
    </source>
</evidence>
<organismHost>
    <name type="scientific">Gryllus bimaculatus</name>
    <name type="common">Two-spotted cricket</name>
    <dbReference type="NCBI Taxonomy" id="6999"/>
</organismHost>
<dbReference type="GeneID" id="1733154"/>
<reference evidence="1 2" key="9">
    <citation type="journal article" date="1994" name="J. Gen. Virol.">
        <title>Insect iridescent virus type 6 encodes a polypeptide related to the largest subunit of eukaryotic RNA polymerase II.</title>
        <authorList>
            <person name="Schnitzler P."/>
            <person name="Sonntag K.C."/>
            <person name="Muller M."/>
            <person name="Janssen W."/>
            <person name="Bugert J.J."/>
            <person name="Koonin E.V."/>
            <person name="Darai G."/>
        </authorList>
    </citation>
    <scope>NUCLEOTIDE SEQUENCE [LARGE SCALE GENOMIC DNA]</scope>
</reference>
<reference evidence="1 2" key="3">
    <citation type="journal article" date="1987" name="Virology">
        <title>Molecular cloning and physical mapping of the genome of insect iridescent virus type 6: further evidence for circular permutation of the viral genome.</title>
        <authorList>
            <person name="Schnitzler P."/>
            <person name="Soltau J.B."/>
            <person name="Fischer M."/>
            <person name="Reisner H."/>
            <person name="Scholz J."/>
            <person name="Delius H."/>
            <person name="Darai G."/>
        </authorList>
    </citation>
    <scope>NUCLEOTIDE SEQUENCE [LARGE SCALE GENOMIC DNA]</scope>
</reference>
<organism evidence="1 2">
    <name type="scientific">Invertebrate iridescent virus 6</name>
    <name type="common">IIV-6</name>
    <name type="synonym">Chilo iridescent virus</name>
    <dbReference type="NCBI Taxonomy" id="176652"/>
    <lineage>
        <taxon>Viruses</taxon>
        <taxon>Varidnaviria</taxon>
        <taxon>Bamfordvirae</taxon>
        <taxon>Nucleocytoviricota</taxon>
        <taxon>Megaviricetes</taxon>
        <taxon>Pimascovirales</taxon>
        <taxon>Pimascovirales incertae sedis</taxon>
        <taxon>Iridoviridae</taxon>
        <taxon>Betairidovirinae</taxon>
        <taxon>Iridovirus</taxon>
        <taxon>Iridovirus chilo1</taxon>
    </lineage>
</organism>
<dbReference type="Proteomes" id="UP000001359">
    <property type="component" value="Segment"/>
</dbReference>
<keyword evidence="2" id="KW-1185">Reference proteome</keyword>
<reference evidence="1 2" key="10">
    <citation type="journal article" date="1994" name="Nucleic Acids Res.">
        <title>Identification of genes encoding zinc finger proteins, non-histone chromosomal HMG protein homologue, and a putative GTP phosphohydrolase in the genome of Chilo iridescent virus.</title>
        <authorList>
            <person name="Schnitzler P."/>
            <person name="Hug M."/>
            <person name="Handermann M."/>
            <person name="Janssen W."/>
            <person name="Koonin E.V."/>
            <person name="Delius H."/>
            <person name="Darai C."/>
        </authorList>
    </citation>
    <scope>NUCLEOTIDE SEQUENCE [LARGE SCALE GENOMIC DNA]</scope>
</reference>
<reference evidence="1 2" key="13">
    <citation type="journal article" date="1998" name="Virus Genes">
        <title>Identification of a thymidylate synthase gene within the genome of Chilo iridescent virus.</title>
        <authorList>
            <person name="Muller K."/>
            <person name="Tidona C.A."/>
            <person name="Bahr U."/>
            <person name="Darai G."/>
        </authorList>
    </citation>
    <scope>NUCLEOTIDE SEQUENCE [LARGE SCALE GENOMIC DNA]</scope>
</reference>
<organismHost>
    <name type="scientific">Spodoptera frugiperda</name>
    <name type="common">Fall armyworm</name>
    <dbReference type="NCBI Taxonomy" id="7108"/>
</organismHost>
<organismHost>
    <name type="scientific">Gryllus campestris</name>
    <dbReference type="NCBI Taxonomy" id="58607"/>
</organismHost>
<reference evidence="1 2" key="2">
    <citation type="journal article" date="1986" name="Med. Microbiol. Immunol.">
        <title>Insect iridescent virus type 6 induced toxic degenerative hepatitis in mice.</title>
        <authorList>
            <person name="Lorbacher de Ruiz H."/>
            <person name="Gelderblom H."/>
            <person name="Hofmann W."/>
            <person name="Darai G."/>
        </authorList>
    </citation>
    <scope>NUCLEOTIDE SEQUENCE [LARGE SCALE GENOMIC DNA]</scope>
</reference>
<reference evidence="1 2" key="11">
    <citation type="journal article" date="1994" name="Virus Genes">
        <title>Chilo iridescent virus encodes a putative helicase belonging to a distinct family within the "DEAD/H" superfamily: implications for the evolution of large DNA viruses.</title>
        <authorList>
            <person name="Sonntag K.C."/>
            <person name="Schnitzler P."/>
            <person name="Koonin E.V."/>
            <person name="Darai G."/>
        </authorList>
    </citation>
    <scope>NUCLEOTIDE SEQUENCE [LARGE SCALE GENOMIC DNA]</scope>
</reference>
<accession>Q91FW3</accession>
<reference evidence="1 2" key="12">
    <citation type="journal article" date="1997" name="Virus Genes">
        <title>The DNA sequence of Chilo iridescent virus between the genome coordinates 0.101 and 0.391; similarities in coding strategy between insect and vertebrate iridoviruses.</title>
        <authorList>
            <person name="Bahr U."/>
            <person name="Tidona C.A."/>
            <person name="Darai G."/>
        </authorList>
    </citation>
    <scope>NUCLEOTIDE SEQUENCE [LARGE SCALE GENOMIC DNA]</scope>
</reference>
<proteinExistence type="predicted"/>
<reference evidence="1 2" key="14">
    <citation type="journal article" date="1999" name="Virus Genes">
        <title>Identification of a gene cluster within the genome of Chilo iridescent virus encoding enzymes involved in viral DNA replication and processing.</title>
        <authorList>
            <person name="Muller K."/>
            <person name="Tidona C.A."/>
            <person name="Darai G."/>
        </authorList>
    </citation>
    <scope>NUCLEOTIDE SEQUENCE [LARGE SCALE GENOMIC DNA]</scope>
</reference>
<reference evidence="1 2" key="15">
    <citation type="journal article" date="2001" name="Virology">
        <title>Analysis of the first complete DNA sequence of an invertebrate iridovirus: coding strategy of the genome of Chilo iridescent virus.</title>
        <authorList>
            <person name="Jakob N.J."/>
            <person name="Muller K."/>
            <person name="Bahr U."/>
            <person name="Darai G."/>
        </authorList>
    </citation>
    <scope>NUCLEOTIDE SEQUENCE [LARGE SCALE GENOMIC DNA]</scope>
</reference>
<reference evidence="1 2" key="4">
    <citation type="journal article" date="1988" name="Virology">
        <title>Identification and characterization of the repetitive DNA element in the genome of insect iridescent virus type 6.</title>
        <authorList>
            <person name="Fischer M."/>
            <person name="Schnitzler P."/>
            <person name="Delius H."/>
            <person name="Darai G."/>
        </authorList>
    </citation>
    <scope>NUCLEOTIDE SEQUENCE [LARGE SCALE GENOMIC DNA]</scope>
</reference>
<name>Q91FW3_IIV6</name>
<dbReference type="KEGG" id="vg:1733154"/>
<dbReference type="EMBL" id="AF303741">
    <property type="protein sequence ID" value="AAK82069.1"/>
    <property type="molecule type" value="Genomic_DNA"/>
</dbReference>
<protein>
    <submittedName>
        <fullName evidence="1">207L</fullName>
    </submittedName>
</protein>
<reference evidence="1 2" key="6">
    <citation type="journal article" date="1992" name="Virus Genes">
        <title>Characterization of the third origin of DNA replication of the genome of insect iridescent virus type 6.</title>
        <authorList>
            <person name="Sonntag K.C."/>
            <person name="Darai G."/>
        </authorList>
    </citation>
    <scope>NUCLEOTIDE SEQUENCE [LARGE SCALE GENOMIC DNA]</scope>
</reference>
<reference evidence="1 2" key="8">
    <citation type="journal article" date="1994" name="Intervirology">
        <title>Identification of the primary structure and the coding capacity of the genome of insect iridescent virus type 6 between the genome coordinates 0.310 and 0.347 (7990 bp).</title>
        <authorList>
            <person name="Sonntag K.C."/>
            <person name="Schnitzler P."/>
            <person name="Janssen W."/>
            <person name="Darai G."/>
        </authorList>
    </citation>
    <scope>NUCLEOTIDE SEQUENCE [LARGE SCALE GENOMIC DNA]</scope>
</reference>
<sequence length="58" mass="6295">MTGSFLTVFQISGGTKTTIFSSSPNALLANFKCAFTSEFTISSISLMERIDFFVSSLD</sequence>
<reference evidence="1 2" key="1">
    <citation type="journal article" date="1984" name="J. Virol.">
        <title>DNA analysis of insect iridescent virus 6: evidence for circular permutation and terminal redundancy.</title>
        <authorList>
            <person name="Delius H."/>
            <person name="Darai G."/>
            <person name="Fluegel R.M."/>
        </authorList>
    </citation>
    <scope>NUCLEOTIDE SEQUENCE [LARGE SCALE GENOMIC DNA]</scope>
</reference>
<evidence type="ECO:0000313" key="1">
    <source>
        <dbReference type="EMBL" id="AAK82069.1"/>
    </source>
</evidence>
<reference evidence="1 2" key="5">
    <citation type="journal article" date="1992" name="Virus Genes">
        <title>Identification and mapping of origins of DNA replication within the DNA sequences of the genome of insect iridescent virus type 6.</title>
        <authorList>
            <person name="Handermann M."/>
            <person name="Schnitzler P."/>
            <person name="Rosen-Wolff A."/>
            <person name="Raab K."/>
            <person name="Sonntag K.C."/>
            <person name="Darai G."/>
        </authorList>
    </citation>
    <scope>NUCLEOTIDE SEQUENCE [LARGE SCALE GENOMIC DNA]</scope>
</reference>
<organismHost>
    <name type="scientific">Acheta domesticus</name>
    <name type="common">House cricket</name>
    <dbReference type="NCBI Taxonomy" id="6997"/>
</organismHost>